<evidence type="ECO:0000313" key="2">
    <source>
        <dbReference type="Proteomes" id="UP000789901"/>
    </source>
</evidence>
<comment type="caution">
    <text evidence="1">The sequence shown here is derived from an EMBL/GenBank/DDBJ whole genome shotgun (WGS) entry which is preliminary data.</text>
</comment>
<evidence type="ECO:0000313" key="1">
    <source>
        <dbReference type="EMBL" id="CAG8726033.1"/>
    </source>
</evidence>
<sequence length="41" mass="4825">ESSARIDEQITEMSLQEGKPVSKNLSLEELWFYVIPDSIWR</sequence>
<protein>
    <submittedName>
        <fullName evidence="1">636_t:CDS:1</fullName>
    </submittedName>
</protein>
<accession>A0ABN7V3J4</accession>
<name>A0ABN7V3J4_GIGMA</name>
<organism evidence="1 2">
    <name type="scientific">Gigaspora margarita</name>
    <dbReference type="NCBI Taxonomy" id="4874"/>
    <lineage>
        <taxon>Eukaryota</taxon>
        <taxon>Fungi</taxon>
        <taxon>Fungi incertae sedis</taxon>
        <taxon>Mucoromycota</taxon>
        <taxon>Glomeromycotina</taxon>
        <taxon>Glomeromycetes</taxon>
        <taxon>Diversisporales</taxon>
        <taxon>Gigasporaceae</taxon>
        <taxon>Gigaspora</taxon>
    </lineage>
</organism>
<proteinExistence type="predicted"/>
<dbReference type="EMBL" id="CAJVQB010009043">
    <property type="protein sequence ID" value="CAG8726033.1"/>
    <property type="molecule type" value="Genomic_DNA"/>
</dbReference>
<dbReference type="Proteomes" id="UP000789901">
    <property type="component" value="Unassembled WGS sequence"/>
</dbReference>
<gene>
    <name evidence="1" type="ORF">GMARGA_LOCUS13943</name>
</gene>
<keyword evidence="2" id="KW-1185">Reference proteome</keyword>
<reference evidence="1 2" key="1">
    <citation type="submission" date="2021-06" db="EMBL/GenBank/DDBJ databases">
        <authorList>
            <person name="Kallberg Y."/>
            <person name="Tangrot J."/>
            <person name="Rosling A."/>
        </authorList>
    </citation>
    <scope>NUCLEOTIDE SEQUENCE [LARGE SCALE GENOMIC DNA]</scope>
    <source>
        <strain evidence="1 2">120-4 pot B 10/14</strain>
    </source>
</reference>
<feature type="non-terminal residue" evidence="1">
    <location>
        <position position="1"/>
    </location>
</feature>